<keyword evidence="2" id="KW-1185">Reference proteome</keyword>
<evidence type="ECO:0000313" key="2">
    <source>
        <dbReference type="Proteomes" id="UP000437748"/>
    </source>
</evidence>
<dbReference type="GO" id="GO:0016811">
    <property type="term" value="F:hydrolase activity, acting on carbon-nitrogen (but not peptide) bonds, in linear amides"/>
    <property type="evidence" value="ECO:0007669"/>
    <property type="project" value="InterPro"/>
</dbReference>
<dbReference type="Gene3D" id="3.40.50.880">
    <property type="match status" value="1"/>
</dbReference>
<protein>
    <submittedName>
        <fullName evidence="1">Uncharacterized protein</fullName>
    </submittedName>
</protein>
<dbReference type="InterPro" id="IPR029062">
    <property type="entry name" value="Class_I_gatase-like"/>
</dbReference>
<dbReference type="Pfam" id="PF07722">
    <property type="entry name" value="Peptidase_C26"/>
    <property type="match status" value="1"/>
</dbReference>
<dbReference type="SUPFAM" id="SSF52317">
    <property type="entry name" value="Class I glutamine amidotransferase-like"/>
    <property type="match status" value="1"/>
</dbReference>
<name>A0A6N6VVW5_9BACT</name>
<sequence>MKENLIIGLLWDKNSNKGITTPLVRSAIDDFDHHVLEINKDEIGININFLLNELKTFPLRKTLGENLRQLTFRTPPLIPQNRNQNIHDSKKIFPPPIPARPVPLKESHGNASNEFLNYLFSNSNNYINISKIKNYAYTKLNNCNGMILPGGIDIEKYFYQVETEPLDNLLSSDPIRTILELFIINRCVTLGLPLLGICRGCQIINVYFGGTLKNVENENQEDHKKFAIIQKENSRHSIFQNKNHMNAVSMHNQCIDLIGNNLTPTSLSIRNDNNKVVKSIESKTGSLILGTQFHPEFYDDYGSNERIHQRNKYIFEYYFKTCQSYLYKMEINKSIKNRKLS</sequence>
<organism evidence="1 2">
    <name type="scientific">Silvanigrella paludirubra</name>
    <dbReference type="NCBI Taxonomy" id="2499159"/>
    <lineage>
        <taxon>Bacteria</taxon>
        <taxon>Pseudomonadati</taxon>
        <taxon>Bdellovibrionota</taxon>
        <taxon>Oligoflexia</taxon>
        <taxon>Silvanigrellales</taxon>
        <taxon>Silvanigrellaceae</taxon>
        <taxon>Silvanigrella</taxon>
    </lineage>
</organism>
<accession>A0A6N6VVW5</accession>
<comment type="caution">
    <text evidence="1">The sequence shown here is derived from an EMBL/GenBank/DDBJ whole genome shotgun (WGS) entry which is preliminary data.</text>
</comment>
<dbReference type="GO" id="GO:0005829">
    <property type="term" value="C:cytosol"/>
    <property type="evidence" value="ECO:0007669"/>
    <property type="project" value="TreeGrafter"/>
</dbReference>
<evidence type="ECO:0000313" key="1">
    <source>
        <dbReference type="EMBL" id="KAB8040613.1"/>
    </source>
</evidence>
<dbReference type="EMBL" id="WFLM01000001">
    <property type="protein sequence ID" value="KAB8040613.1"/>
    <property type="molecule type" value="Genomic_DNA"/>
</dbReference>
<dbReference type="RefSeq" id="WP_153418128.1">
    <property type="nucleotide sequence ID" value="NZ_WFLM01000001.1"/>
</dbReference>
<dbReference type="InterPro" id="IPR011697">
    <property type="entry name" value="Peptidase_C26"/>
</dbReference>
<dbReference type="PANTHER" id="PTHR43235">
    <property type="entry name" value="GLUTAMINE AMIDOTRANSFERASE PB2B2.05-RELATED"/>
    <property type="match status" value="1"/>
</dbReference>
<reference evidence="1 2" key="1">
    <citation type="submission" date="2019-10" db="EMBL/GenBank/DDBJ databases">
        <title>New species of Slilvanegrellaceae.</title>
        <authorList>
            <person name="Pitt A."/>
            <person name="Hahn M.W."/>
        </authorList>
    </citation>
    <scope>NUCLEOTIDE SEQUENCE [LARGE SCALE GENOMIC DNA]</scope>
    <source>
        <strain evidence="1 2">SP-Ram-0.45-NSY-1</strain>
    </source>
</reference>
<dbReference type="PROSITE" id="PS51273">
    <property type="entry name" value="GATASE_TYPE_1"/>
    <property type="match status" value="1"/>
</dbReference>
<proteinExistence type="predicted"/>
<dbReference type="InterPro" id="IPR044668">
    <property type="entry name" value="PuuD-like"/>
</dbReference>
<dbReference type="PANTHER" id="PTHR43235:SF1">
    <property type="entry name" value="GLUTAMINE AMIDOTRANSFERASE PB2B2.05-RELATED"/>
    <property type="match status" value="1"/>
</dbReference>
<dbReference type="Proteomes" id="UP000437748">
    <property type="component" value="Unassembled WGS sequence"/>
</dbReference>
<dbReference type="OrthoDB" id="5289487at2"/>
<dbReference type="AlphaFoldDB" id="A0A6N6VVW5"/>
<gene>
    <name evidence="1" type="ORF">GCL60_01445</name>
</gene>